<name>A0AA40K1W8_9PEZI</name>
<reference evidence="3" key="1">
    <citation type="submission" date="2023-06" db="EMBL/GenBank/DDBJ databases">
        <title>Genome-scale phylogeny and comparative genomics of the fungal order Sordariales.</title>
        <authorList>
            <consortium name="Lawrence Berkeley National Laboratory"/>
            <person name="Hensen N."/>
            <person name="Bonometti L."/>
            <person name="Westerberg I."/>
            <person name="Brannstrom I.O."/>
            <person name="Guillou S."/>
            <person name="Cros-Aarteil S."/>
            <person name="Calhoun S."/>
            <person name="Haridas S."/>
            <person name="Kuo A."/>
            <person name="Mondo S."/>
            <person name="Pangilinan J."/>
            <person name="Riley R."/>
            <person name="LaButti K."/>
            <person name="Andreopoulos B."/>
            <person name="Lipzen A."/>
            <person name="Chen C."/>
            <person name="Yanf M."/>
            <person name="Daum C."/>
            <person name="Ng V."/>
            <person name="Clum A."/>
            <person name="Steindorff A."/>
            <person name="Ohm R."/>
            <person name="Martin F."/>
            <person name="Silar P."/>
            <person name="Natvig D."/>
            <person name="Lalanne C."/>
            <person name="Gautier V."/>
            <person name="Ament-velasquez S.L."/>
            <person name="Kruys A."/>
            <person name="Hutchinson M.I."/>
            <person name="Powell A.J."/>
            <person name="Barry K."/>
            <person name="Miller A.N."/>
            <person name="Grigoriev I.V."/>
            <person name="Debuchy R."/>
            <person name="Gladieux P."/>
            <person name="Thoren M.H."/>
            <person name="Johannesson H."/>
        </authorList>
    </citation>
    <scope>NUCLEOTIDE SEQUENCE</scope>
    <source>
        <strain evidence="3">SMH3187-1</strain>
    </source>
</reference>
<proteinExistence type="predicted"/>
<keyword evidence="4" id="KW-1185">Reference proteome</keyword>
<evidence type="ECO:0000313" key="3">
    <source>
        <dbReference type="EMBL" id="KAK0742949.1"/>
    </source>
</evidence>
<evidence type="ECO:0000313" key="4">
    <source>
        <dbReference type="Proteomes" id="UP001172155"/>
    </source>
</evidence>
<gene>
    <name evidence="3" type="ORF">B0T18DRAFT_172971</name>
</gene>
<organism evidence="3 4">
    <name type="scientific">Schizothecium vesticola</name>
    <dbReference type="NCBI Taxonomy" id="314040"/>
    <lineage>
        <taxon>Eukaryota</taxon>
        <taxon>Fungi</taxon>
        <taxon>Dikarya</taxon>
        <taxon>Ascomycota</taxon>
        <taxon>Pezizomycotina</taxon>
        <taxon>Sordariomycetes</taxon>
        <taxon>Sordariomycetidae</taxon>
        <taxon>Sordariales</taxon>
        <taxon>Schizotheciaceae</taxon>
        <taxon>Schizothecium</taxon>
    </lineage>
</organism>
<dbReference type="AlphaFoldDB" id="A0AA40K1W8"/>
<dbReference type="Proteomes" id="UP001172155">
    <property type="component" value="Unassembled WGS sequence"/>
</dbReference>
<comment type="caution">
    <text evidence="3">The sequence shown here is derived from an EMBL/GenBank/DDBJ whole genome shotgun (WGS) entry which is preliminary data.</text>
</comment>
<protein>
    <recommendedName>
        <fullName evidence="2">NACHT-NTPase and P-loop NTPases N-terminal domain-containing protein</fullName>
    </recommendedName>
</protein>
<evidence type="ECO:0000259" key="2">
    <source>
        <dbReference type="Pfam" id="PF17107"/>
    </source>
</evidence>
<dbReference type="EMBL" id="JAUKUD010000005">
    <property type="protein sequence ID" value="KAK0742949.1"/>
    <property type="molecule type" value="Genomic_DNA"/>
</dbReference>
<feature type="region of interest" description="Disordered" evidence="1">
    <location>
        <begin position="221"/>
        <end position="251"/>
    </location>
</feature>
<feature type="domain" description="NACHT-NTPase and P-loop NTPases N-terminal" evidence="2">
    <location>
        <begin position="15"/>
        <end position="129"/>
    </location>
</feature>
<dbReference type="Pfam" id="PF17107">
    <property type="entry name" value="SesA"/>
    <property type="match status" value="1"/>
</dbReference>
<accession>A0AA40K1W8</accession>
<evidence type="ECO:0000256" key="1">
    <source>
        <dbReference type="SAM" id="MobiDB-lite"/>
    </source>
</evidence>
<dbReference type="InterPro" id="IPR031352">
    <property type="entry name" value="SesA"/>
</dbReference>
<sequence>MADPLSIAAGSVSFISLVIQILDKAKQIYDFWRDLDGMPNRFQPLLTDMAVVKTVLREIVDTAQQESYPEAECLIQRCNSQIELLLGEVRDFRRQPPRRRASRVRLTFKLVYKEQKIEEMRHSVLEVLRYLSLALQVIHSRGVSKIAKFAPEIVAIREANRSIIEISSSSLDSISKIAADCLTMKKLLGPDEGFSEMALSSLEGCVKKAVASAVAEIQPKESEMASDLTRDTEEENRHAEKLPRWMGEKRR</sequence>